<evidence type="ECO:0000313" key="6">
    <source>
        <dbReference type="Proteomes" id="UP000641152"/>
    </source>
</evidence>
<evidence type="ECO:0000259" key="3">
    <source>
        <dbReference type="Pfam" id="PF16220"/>
    </source>
</evidence>
<dbReference type="Pfam" id="PF04773">
    <property type="entry name" value="FecR"/>
    <property type="match status" value="1"/>
</dbReference>
<feature type="domain" description="FecR N-terminal" evidence="3">
    <location>
        <begin position="12"/>
        <end position="53"/>
    </location>
</feature>
<dbReference type="Gene3D" id="2.60.120.1440">
    <property type="match status" value="1"/>
</dbReference>
<keyword evidence="1" id="KW-0812">Transmembrane</keyword>
<keyword evidence="1" id="KW-0472">Membrane</keyword>
<dbReference type="InterPro" id="IPR006860">
    <property type="entry name" value="FecR"/>
</dbReference>
<keyword evidence="1" id="KW-1133">Transmembrane helix</keyword>
<evidence type="ECO:0000259" key="4">
    <source>
        <dbReference type="Pfam" id="PF16344"/>
    </source>
</evidence>
<dbReference type="EMBL" id="JACXST010000001">
    <property type="protein sequence ID" value="MBD9360558.1"/>
    <property type="molecule type" value="Genomic_DNA"/>
</dbReference>
<dbReference type="Gene3D" id="3.55.50.30">
    <property type="match status" value="1"/>
</dbReference>
<gene>
    <name evidence="5" type="ORF">EBB_08415</name>
</gene>
<protein>
    <submittedName>
        <fullName evidence="5">FecR family protein</fullName>
    </submittedName>
</protein>
<dbReference type="InterPro" id="IPR032623">
    <property type="entry name" value="FecR_N"/>
</dbReference>
<evidence type="ECO:0000313" key="5">
    <source>
        <dbReference type="EMBL" id="MBD9360558.1"/>
    </source>
</evidence>
<name>A0ABR9DBS6_9GAMM</name>
<keyword evidence="6" id="KW-1185">Reference proteome</keyword>
<dbReference type="PIRSF" id="PIRSF018266">
    <property type="entry name" value="FecR"/>
    <property type="match status" value="1"/>
</dbReference>
<comment type="caution">
    <text evidence="5">The sequence shown here is derived from an EMBL/GenBank/DDBJ whole genome shotgun (WGS) entry which is preliminary data.</text>
</comment>
<evidence type="ECO:0000259" key="2">
    <source>
        <dbReference type="Pfam" id="PF04773"/>
    </source>
</evidence>
<dbReference type="Proteomes" id="UP000641152">
    <property type="component" value="Unassembled WGS sequence"/>
</dbReference>
<reference evidence="5 6" key="1">
    <citation type="submission" date="2020-09" db="EMBL/GenBank/DDBJ databases">
        <title>Methylomonas albis sp. nov. and Methylomonas fluvii sp. nov.: Two cold-adapted methanotrophs from the River Elbe and an amended description of Methylovulum psychrotolerans strain Eb1.</title>
        <authorList>
            <person name="Bussmann I.K."/>
            <person name="Klings K.-W."/>
            <person name="Warnstedt J."/>
            <person name="Hoppert M."/>
            <person name="Saborowski A."/>
            <person name="Horn F."/>
            <person name="Liebner S."/>
        </authorList>
    </citation>
    <scope>NUCLEOTIDE SEQUENCE [LARGE SCALE GENOMIC DNA]</scope>
    <source>
        <strain evidence="5 6">EbB</strain>
    </source>
</reference>
<feature type="domain" description="Protein FecR C-terminal" evidence="4">
    <location>
        <begin position="247"/>
        <end position="311"/>
    </location>
</feature>
<sequence length="319" mass="35148">MTPEADQDPIQDQAVEWLIRLSAENCPAAERAAFQTWLQQSPAHQATYAQIERRMQWLERVGQADSAGRKTALQYRPAKSFVFSRQAGLAAAATILLGVGLATFSPFGWYGYTRHFSAEPGARQTVNLADGTQLELNTDSEVAVRVNRSQRNVDVVKGEVYFSVVHNPDQPFVVTAGAGRSVDIGTEFEVYRQADQVVVAVHEGSVRVEAKQSRDLTASQAVAYDRNGNFVETAADVETLSAWRRGKLIFDNRRLDEVLAEIGRYHRVSIGLADPALAERKVSGTFFTERLDDNLAAIAGSLNLQVRQAGDGRILLGKR</sequence>
<dbReference type="PANTHER" id="PTHR30273">
    <property type="entry name" value="PERIPLASMIC SIGNAL SENSOR AND SIGMA FACTOR ACTIVATOR FECR-RELATED"/>
    <property type="match status" value="1"/>
</dbReference>
<proteinExistence type="predicted"/>
<dbReference type="PANTHER" id="PTHR30273:SF2">
    <property type="entry name" value="PROTEIN FECR"/>
    <property type="match status" value="1"/>
</dbReference>
<feature type="transmembrane region" description="Helical" evidence="1">
    <location>
        <begin position="89"/>
        <end position="112"/>
    </location>
</feature>
<evidence type="ECO:0000256" key="1">
    <source>
        <dbReference type="SAM" id="Phobius"/>
    </source>
</evidence>
<organism evidence="5 6">
    <name type="scientific">Methylomonas fluvii</name>
    <dbReference type="NCBI Taxonomy" id="1854564"/>
    <lineage>
        <taxon>Bacteria</taxon>
        <taxon>Pseudomonadati</taxon>
        <taxon>Pseudomonadota</taxon>
        <taxon>Gammaproteobacteria</taxon>
        <taxon>Methylococcales</taxon>
        <taxon>Methylococcaceae</taxon>
        <taxon>Methylomonas</taxon>
    </lineage>
</organism>
<dbReference type="InterPro" id="IPR012373">
    <property type="entry name" value="Ferrdict_sens_TM"/>
</dbReference>
<dbReference type="Pfam" id="PF16344">
    <property type="entry name" value="FecR_C"/>
    <property type="match status" value="1"/>
</dbReference>
<dbReference type="Pfam" id="PF16220">
    <property type="entry name" value="DUF4880"/>
    <property type="match status" value="1"/>
</dbReference>
<dbReference type="InterPro" id="IPR032508">
    <property type="entry name" value="FecR_C"/>
</dbReference>
<accession>A0ABR9DBS6</accession>
<feature type="domain" description="FecR protein" evidence="2">
    <location>
        <begin position="118"/>
        <end position="207"/>
    </location>
</feature>